<accession>A0ABX1KA40</accession>
<dbReference type="EMBL" id="JABACI010000002">
    <property type="protein sequence ID" value="NLP83878.1"/>
    <property type="molecule type" value="Genomic_DNA"/>
</dbReference>
<protein>
    <submittedName>
        <fullName evidence="10">ABC transporter permease</fullName>
    </submittedName>
</protein>
<feature type="region of interest" description="Disordered" evidence="7">
    <location>
        <begin position="1"/>
        <end position="25"/>
    </location>
</feature>
<feature type="compositionally biased region" description="Basic and acidic residues" evidence="7">
    <location>
        <begin position="14"/>
        <end position="23"/>
    </location>
</feature>
<keyword evidence="3 8" id="KW-0812">Transmembrane</keyword>
<dbReference type="Pfam" id="PF02687">
    <property type="entry name" value="FtsX"/>
    <property type="match status" value="1"/>
</dbReference>
<evidence type="ECO:0000313" key="11">
    <source>
        <dbReference type="Proteomes" id="UP001429745"/>
    </source>
</evidence>
<evidence type="ECO:0000256" key="2">
    <source>
        <dbReference type="ARBA" id="ARBA00022475"/>
    </source>
</evidence>
<feature type="transmembrane region" description="Helical" evidence="8">
    <location>
        <begin position="401"/>
        <end position="423"/>
    </location>
</feature>
<feature type="transmembrane region" description="Helical" evidence="8">
    <location>
        <begin position="832"/>
        <end position="857"/>
    </location>
</feature>
<keyword evidence="11" id="KW-1185">Reference proteome</keyword>
<dbReference type="InterPro" id="IPR050250">
    <property type="entry name" value="Macrolide_Exporter_MacB"/>
</dbReference>
<evidence type="ECO:0000256" key="5">
    <source>
        <dbReference type="ARBA" id="ARBA00023136"/>
    </source>
</evidence>
<evidence type="ECO:0000313" key="10">
    <source>
        <dbReference type="EMBL" id="NLP83878.1"/>
    </source>
</evidence>
<proteinExistence type="inferred from homology"/>
<dbReference type="PANTHER" id="PTHR30572">
    <property type="entry name" value="MEMBRANE COMPONENT OF TRANSPORTER-RELATED"/>
    <property type="match status" value="1"/>
</dbReference>
<evidence type="ECO:0000256" key="6">
    <source>
        <dbReference type="ARBA" id="ARBA00038076"/>
    </source>
</evidence>
<feature type="transmembrane region" description="Helical" evidence="8">
    <location>
        <begin position="452"/>
        <end position="475"/>
    </location>
</feature>
<evidence type="ECO:0000256" key="8">
    <source>
        <dbReference type="SAM" id="Phobius"/>
    </source>
</evidence>
<evidence type="ECO:0000259" key="9">
    <source>
        <dbReference type="Pfam" id="PF02687"/>
    </source>
</evidence>
<keyword evidence="2" id="KW-1003">Cell membrane</keyword>
<evidence type="ECO:0000256" key="4">
    <source>
        <dbReference type="ARBA" id="ARBA00022989"/>
    </source>
</evidence>
<keyword evidence="5 8" id="KW-0472">Membrane</keyword>
<comment type="similarity">
    <text evidence="6">Belongs to the ABC-4 integral membrane protein family.</text>
</comment>
<gene>
    <name evidence="10" type="ORF">HF576_08465</name>
</gene>
<dbReference type="PANTHER" id="PTHR30572:SF4">
    <property type="entry name" value="ABC TRANSPORTER PERMEASE YTRF"/>
    <property type="match status" value="1"/>
</dbReference>
<feature type="transmembrane region" description="Helical" evidence="8">
    <location>
        <begin position="883"/>
        <end position="903"/>
    </location>
</feature>
<dbReference type="InterPro" id="IPR003838">
    <property type="entry name" value="ABC3_permease_C"/>
</dbReference>
<feature type="transmembrane region" description="Helical" evidence="8">
    <location>
        <begin position="365"/>
        <end position="389"/>
    </location>
</feature>
<reference evidence="10 11" key="1">
    <citation type="submission" date="2020-04" db="EMBL/GenBank/DDBJ databases">
        <title>CFH 90308 Microbacterium sp.</title>
        <authorList>
            <person name="Nie G."/>
            <person name="Ming H."/>
            <person name="Xia T."/>
        </authorList>
    </citation>
    <scope>NUCLEOTIDE SEQUENCE [LARGE SCALE GENOMIC DNA]</scope>
    <source>
        <strain evidence="10 11">CFH 90308</strain>
    </source>
</reference>
<evidence type="ECO:0000256" key="3">
    <source>
        <dbReference type="ARBA" id="ARBA00022692"/>
    </source>
</evidence>
<feature type="transmembrane region" description="Helical" evidence="8">
    <location>
        <begin position="304"/>
        <end position="332"/>
    </location>
</feature>
<evidence type="ECO:0000256" key="1">
    <source>
        <dbReference type="ARBA" id="ARBA00004651"/>
    </source>
</evidence>
<dbReference type="RefSeq" id="WP_168912365.1">
    <property type="nucleotide sequence ID" value="NZ_JABACI010000002.1"/>
</dbReference>
<dbReference type="Proteomes" id="UP001429745">
    <property type="component" value="Unassembled WGS sequence"/>
</dbReference>
<comment type="caution">
    <text evidence="10">The sequence shown here is derived from an EMBL/GenBank/DDBJ whole genome shotgun (WGS) entry which is preliminary data.</text>
</comment>
<feature type="transmembrane region" description="Helical" evidence="8">
    <location>
        <begin position="923"/>
        <end position="944"/>
    </location>
</feature>
<evidence type="ECO:0000256" key="7">
    <source>
        <dbReference type="SAM" id="MobiDB-lite"/>
    </source>
</evidence>
<feature type="transmembrane region" description="Helical" evidence="8">
    <location>
        <begin position="50"/>
        <end position="70"/>
    </location>
</feature>
<feature type="domain" description="ABC3 transporter permease C-terminal" evidence="9">
    <location>
        <begin position="313"/>
        <end position="431"/>
    </location>
</feature>
<feature type="transmembrane region" description="Helical" evidence="8">
    <location>
        <begin position="543"/>
        <end position="561"/>
    </location>
</feature>
<feature type="transmembrane region" description="Helical" evidence="8">
    <location>
        <begin position="495"/>
        <end position="515"/>
    </location>
</feature>
<keyword evidence="4 8" id="KW-1133">Transmembrane helix</keyword>
<comment type="subcellular location">
    <subcellularLocation>
        <location evidence="1">Cell membrane</location>
        <topology evidence="1">Multi-pass membrane protein</topology>
    </subcellularLocation>
</comment>
<organism evidence="10 11">
    <name type="scientific">Microbacterium salsuginis</name>
    <dbReference type="NCBI Taxonomy" id="2722803"/>
    <lineage>
        <taxon>Bacteria</taxon>
        <taxon>Bacillati</taxon>
        <taxon>Actinomycetota</taxon>
        <taxon>Actinomycetes</taxon>
        <taxon>Micrococcales</taxon>
        <taxon>Microbacteriaceae</taxon>
        <taxon>Microbacterium</taxon>
    </lineage>
</organism>
<sequence>MTELLEAPVEASGTDDRATDAAPRRGGGWARWRVAARLARRQVVRAKGSSVLVVALIALPIAAMSAYSVYAMSSVGTPEEQATVELGAMQAWVAPVGVPDAGFWQAPTQPDWNGYPATENGGWEAPDGAPLEDPSGSLPGGTATIELTHGEATVETVGGTARLEAWGGPAWDRRFEGRFDLADGARVTAPGEAMVTEAALERLGIAIGGELTIEGADPSGTYTVVGTLDAATLPDSAAAVFLPDAALVAGEQRWYLPTLPLAWSDVAALNEDGIVAYSREVVLDPPTVTTVEAANAHQAWLNSIWMTLTVLAVAGVFAAYVAVMLAGAAFAVSARRQQRALAVAASVGARPRDLARTIALQGTTLGVIGGVLGVAGGIGVAAAVMGLTATGSATQYWGFHLPWPVLAGVFGFAVLVGTASALLPARTVTRSDTISALRGARRPQVPRANRPIWGSVLLVTGTLIALGSGLAAAALHTMPDMAPDSPLRAIPPFGIVIGPILVQIGVLISGGWLLWRTSRVLSRIDLAARIASRDAAANASRTVPAFAAIAATVFIGVFALGQSSMQTANTARTWFYQAPLGSLAIDVMPPGMDGVPTADAELAARAAVELAEGVGAAEAAVISRQQNAWFTANAQNGADAEFAMALLPDRYLLDPSVENSFSTMGQSPQNPLSVVDPQDLETALGTSLSPSDLAAYRDGAALVADPRYVADGSIEVAAWPVGDASEGRIPDNIWDPAKRPAEWGMPEVSEPLWTTDVEAVVVDLPLQPISVAISPATAARSGIVAQPESVIASFATPPETVEIDRLMEQAAIAGTADWVLAPRYESGPPSDAVWVIPLLAAVAVLVLGASAVALGLARFERRPDDATLTAVGGTRGLRRRIGFWQGLVIAGFGTIAGTAAGILPPIGFAIQSQTDLRVEDIPWWLLAGLAVGLPLAIAAVSWLVPPRHPDLTRRTAIT</sequence>
<name>A0ABX1KA40_9MICO</name>